<gene>
    <name evidence="2" type="ORF">BDZ94DRAFT_1311844</name>
</gene>
<dbReference type="Proteomes" id="UP000807353">
    <property type="component" value="Unassembled WGS sequence"/>
</dbReference>
<reference evidence="2" key="1">
    <citation type="submission" date="2020-11" db="EMBL/GenBank/DDBJ databases">
        <authorList>
            <consortium name="DOE Joint Genome Institute"/>
            <person name="Ahrendt S."/>
            <person name="Riley R."/>
            <person name="Andreopoulos W."/>
            <person name="Labutti K."/>
            <person name="Pangilinan J."/>
            <person name="Ruiz-Duenas F.J."/>
            <person name="Barrasa J.M."/>
            <person name="Sanchez-Garcia M."/>
            <person name="Camarero S."/>
            <person name="Miyauchi S."/>
            <person name="Serrano A."/>
            <person name="Linde D."/>
            <person name="Babiker R."/>
            <person name="Drula E."/>
            <person name="Ayuso-Fernandez I."/>
            <person name="Pacheco R."/>
            <person name="Padilla G."/>
            <person name="Ferreira P."/>
            <person name="Barriuso J."/>
            <person name="Kellner H."/>
            <person name="Castanera R."/>
            <person name="Alfaro M."/>
            <person name="Ramirez L."/>
            <person name="Pisabarro A.G."/>
            <person name="Kuo A."/>
            <person name="Tritt A."/>
            <person name="Lipzen A."/>
            <person name="He G."/>
            <person name="Yan M."/>
            <person name="Ng V."/>
            <person name="Cullen D."/>
            <person name="Martin F."/>
            <person name="Rosso M.-N."/>
            <person name="Henrissat B."/>
            <person name="Hibbett D."/>
            <person name="Martinez A.T."/>
            <person name="Grigoriev I.V."/>
        </authorList>
    </citation>
    <scope>NUCLEOTIDE SEQUENCE</scope>
    <source>
        <strain evidence="2">CBS 247.69</strain>
    </source>
</reference>
<organism evidence="2 3">
    <name type="scientific">Collybia nuda</name>
    <dbReference type="NCBI Taxonomy" id="64659"/>
    <lineage>
        <taxon>Eukaryota</taxon>
        <taxon>Fungi</taxon>
        <taxon>Dikarya</taxon>
        <taxon>Basidiomycota</taxon>
        <taxon>Agaricomycotina</taxon>
        <taxon>Agaricomycetes</taxon>
        <taxon>Agaricomycetidae</taxon>
        <taxon>Agaricales</taxon>
        <taxon>Tricholomatineae</taxon>
        <taxon>Clitocybaceae</taxon>
        <taxon>Collybia</taxon>
    </lineage>
</organism>
<dbReference type="InterPro" id="IPR036047">
    <property type="entry name" value="F-box-like_dom_sf"/>
</dbReference>
<evidence type="ECO:0000313" key="2">
    <source>
        <dbReference type="EMBL" id="KAF9460073.1"/>
    </source>
</evidence>
<dbReference type="Pfam" id="PF12937">
    <property type="entry name" value="F-box-like"/>
    <property type="match status" value="1"/>
</dbReference>
<evidence type="ECO:0000259" key="1">
    <source>
        <dbReference type="Pfam" id="PF12937"/>
    </source>
</evidence>
<accession>A0A9P6CGL8</accession>
<dbReference type="EMBL" id="MU150305">
    <property type="protein sequence ID" value="KAF9460073.1"/>
    <property type="molecule type" value="Genomic_DNA"/>
</dbReference>
<dbReference type="InterPro" id="IPR001810">
    <property type="entry name" value="F-box_dom"/>
</dbReference>
<comment type="caution">
    <text evidence="2">The sequence shown here is derived from an EMBL/GenBank/DDBJ whole genome shotgun (WGS) entry which is preliminary data.</text>
</comment>
<keyword evidence="3" id="KW-1185">Reference proteome</keyword>
<evidence type="ECO:0000313" key="3">
    <source>
        <dbReference type="Proteomes" id="UP000807353"/>
    </source>
</evidence>
<dbReference type="Gene3D" id="1.20.1280.50">
    <property type="match status" value="1"/>
</dbReference>
<dbReference type="SUPFAM" id="SSF81383">
    <property type="entry name" value="F-box domain"/>
    <property type="match status" value="1"/>
</dbReference>
<sequence>MITTALQPATVPPEILGHIFTFLVPGTALIIPSSDLETLFRVIRTCSTWRTIALQHPHLWSDLDIRLHSWSDWETISAVRMCLKFSASTNQLRLLSIWLYIKKYINNWTSFTGFHAPMFLIPHSHRIRKLSILSPLSLTLLVLPRLVDLEVLTPGLETHPDMHIPALLERSRAKITHLTVSSILDWNALLSYASHIEVLVTEGALAATVMRDIAKGTLGVALREVKCAVAFHDCDTFLDMLEARASMTREVDFLIGVSVITKVDARCVNFSLDARQLLRVHGLAPKIHVTITEGSVT</sequence>
<name>A0A9P6CGL8_9AGAR</name>
<feature type="domain" description="F-box" evidence="1">
    <location>
        <begin position="11"/>
        <end position="66"/>
    </location>
</feature>
<dbReference type="AlphaFoldDB" id="A0A9P6CGL8"/>
<protein>
    <recommendedName>
        <fullName evidence="1">F-box domain-containing protein</fullName>
    </recommendedName>
</protein>
<proteinExistence type="predicted"/>
<dbReference type="OrthoDB" id="3365698at2759"/>